<evidence type="ECO:0000313" key="2">
    <source>
        <dbReference type="Proteomes" id="UP000003936"/>
    </source>
</evidence>
<dbReference type="KEGG" id="sect:A359_07280"/>
<dbReference type="AlphaFoldDB" id="J3VT12"/>
<protein>
    <submittedName>
        <fullName evidence="1">Uncharacterized protein</fullName>
    </submittedName>
</protein>
<name>J3VT12_9ENTR</name>
<dbReference type="Proteomes" id="UP000003936">
    <property type="component" value="Chromosome"/>
</dbReference>
<proteinExistence type="predicted"/>
<organism evidence="1 2">
    <name type="scientific">secondary endosymbiont of Ctenarytaina eucalypti</name>
    <dbReference type="NCBI Taxonomy" id="1199245"/>
    <lineage>
        <taxon>Bacteria</taxon>
        <taxon>Pseudomonadati</taxon>
        <taxon>Pseudomonadota</taxon>
        <taxon>Gammaproteobacteria</taxon>
        <taxon>Enterobacterales</taxon>
        <taxon>Enterobacteriaceae</taxon>
        <taxon>aphid secondary symbionts</taxon>
    </lineage>
</organism>
<accession>J3VT12</accession>
<keyword evidence="2" id="KW-1185">Reference proteome</keyword>
<evidence type="ECO:0000313" key="1">
    <source>
        <dbReference type="EMBL" id="AFP85101.1"/>
    </source>
</evidence>
<reference evidence="1 2" key="1">
    <citation type="journal article" date="2012" name="Mol. Biol. Evol.">
        <title>Genome reduction and co-evolution between the primary and secondary bacterial symbionts of psyllids.</title>
        <authorList>
            <person name="Sloan D.B."/>
            <person name="Moran N.A."/>
        </authorList>
    </citation>
    <scope>NUCLEOTIDE SEQUENCE [LARGE SCALE GENOMIC DNA]</scope>
    <source>
        <strain evidence="1">Ceuc_S</strain>
    </source>
</reference>
<dbReference type="EMBL" id="CP003546">
    <property type="protein sequence ID" value="AFP85101.1"/>
    <property type="molecule type" value="Genomic_DNA"/>
</dbReference>
<sequence>MFVCESIRVVFFQGWASKMRLLITKVSDLFEMT</sequence>
<gene>
    <name evidence="1" type="ORF">A359_07280</name>
</gene>
<dbReference type="HOGENOM" id="CLU_3383709_0_0_6"/>